<dbReference type="GeneID" id="19957997"/>
<dbReference type="RefSeq" id="XP_008621732.1">
    <property type="nucleotide sequence ID" value="XM_008623510.1"/>
</dbReference>
<dbReference type="EMBL" id="JH767368">
    <property type="protein sequence ID" value="EQC24838.1"/>
    <property type="molecule type" value="Genomic_DNA"/>
</dbReference>
<dbReference type="Proteomes" id="UP000030762">
    <property type="component" value="Unassembled WGS sequence"/>
</dbReference>
<dbReference type="VEuPathDB" id="FungiDB:SDRG_17270"/>
<evidence type="ECO:0000313" key="1">
    <source>
        <dbReference type="EMBL" id="EQC24838.1"/>
    </source>
</evidence>
<proteinExistence type="predicted"/>
<dbReference type="eggNOG" id="ENOG502SD6V">
    <property type="taxonomic scope" value="Eukaryota"/>
</dbReference>
<keyword evidence="2" id="KW-1185">Reference proteome</keyword>
<organism evidence="1 2">
    <name type="scientific">Saprolegnia diclina (strain VS20)</name>
    <dbReference type="NCBI Taxonomy" id="1156394"/>
    <lineage>
        <taxon>Eukaryota</taxon>
        <taxon>Sar</taxon>
        <taxon>Stramenopiles</taxon>
        <taxon>Oomycota</taxon>
        <taxon>Saprolegniomycetes</taxon>
        <taxon>Saprolegniales</taxon>
        <taxon>Saprolegniaceae</taxon>
        <taxon>Saprolegnia</taxon>
    </lineage>
</organism>
<sequence>MTSIRRSFVPLVVASLWFVASVALSFHYLGVVQPLLASDLLWLDYNTTGYQAFVIDLLNQVLETAPDASTVDIGAVAIERSYALPVIETIVHPTYAMSLLTAKLTGLDYAIASLRNTTIEKLLSLPTQYCYVDFARVFEMAHTAERQARCNTQYTANGAVYLDAILRNTDGHVFLKAFGGPNSPLSVALLHDLEASTVGQLWLQAVASVATTVSQEAFLWQSHGITNFRYQWQNRHLPGLVETATLVNALGLIESVSLKSIAYSEGPGTSSVFSSAFSLGVEYAGHCNKSLLRSTSEHAWKGPCATLESYATKLPLTIQQTLLRNALGPFFTIDLYVVPPPRSLVSLATVLSATILDALDDTTAEAFHSIEALFATPTPPAWSMNDLVFYGGNPFCLDGATSNMYSLASFLTTDACLTPIGSYVFIDSRPMLMALALVNDSIDSICALSASMSDWCSSSLHQATVLHPKLHVDPHHVQAAMTALSSLNVGLVQFASDLNQTAWMLLVQPLLEPPFSFYGWTLLFEWVAGVRECARCLLSRTDSMNPP</sequence>
<dbReference type="OMA" id="VRECARC"/>
<protein>
    <submittedName>
        <fullName evidence="1">Uncharacterized protein</fullName>
    </submittedName>
</protein>
<evidence type="ECO:0000313" key="2">
    <source>
        <dbReference type="Proteomes" id="UP000030762"/>
    </source>
</evidence>
<dbReference type="InParanoid" id="T0QYK9"/>
<dbReference type="OrthoDB" id="78977at2759"/>
<reference evidence="1 2" key="1">
    <citation type="submission" date="2012-04" db="EMBL/GenBank/DDBJ databases">
        <title>The Genome Sequence of Saprolegnia declina VS20.</title>
        <authorList>
            <consortium name="The Broad Institute Genome Sequencing Platform"/>
            <person name="Russ C."/>
            <person name="Nusbaum C."/>
            <person name="Tyler B."/>
            <person name="van West P."/>
            <person name="Dieguez-Uribeondo J."/>
            <person name="de Bruijn I."/>
            <person name="Tripathy S."/>
            <person name="Jiang R."/>
            <person name="Young S.K."/>
            <person name="Zeng Q."/>
            <person name="Gargeya S."/>
            <person name="Fitzgerald M."/>
            <person name="Haas B."/>
            <person name="Abouelleil A."/>
            <person name="Alvarado L."/>
            <person name="Arachchi H.M."/>
            <person name="Berlin A."/>
            <person name="Chapman S.B."/>
            <person name="Goldberg J."/>
            <person name="Griggs A."/>
            <person name="Gujja S."/>
            <person name="Hansen M."/>
            <person name="Howarth C."/>
            <person name="Imamovic A."/>
            <person name="Larimer J."/>
            <person name="McCowen C."/>
            <person name="Montmayeur A."/>
            <person name="Murphy C."/>
            <person name="Neiman D."/>
            <person name="Pearson M."/>
            <person name="Priest M."/>
            <person name="Roberts A."/>
            <person name="Saif S."/>
            <person name="Shea T."/>
            <person name="Sisk P."/>
            <person name="Sykes S."/>
            <person name="Wortman J."/>
            <person name="Nusbaum C."/>
            <person name="Birren B."/>
        </authorList>
    </citation>
    <scope>NUCLEOTIDE SEQUENCE [LARGE SCALE GENOMIC DNA]</scope>
    <source>
        <strain evidence="1 2">VS20</strain>
    </source>
</reference>
<name>T0QYK9_SAPDV</name>
<dbReference type="AlphaFoldDB" id="T0QYK9"/>
<accession>T0QYK9</accession>
<gene>
    <name evidence="1" type="ORF">SDRG_17270</name>
</gene>